<name>A0A1B1AIN7_9PROT</name>
<keyword evidence="2 5" id="KW-0812">Transmembrane</keyword>
<dbReference type="InterPro" id="IPR002781">
    <property type="entry name" value="TM_pro_TauE-like"/>
</dbReference>
<keyword evidence="5" id="KW-1003">Cell membrane</keyword>
<dbReference type="GO" id="GO:0005886">
    <property type="term" value="C:plasma membrane"/>
    <property type="evidence" value="ECO:0007669"/>
    <property type="project" value="UniProtKB-SubCell"/>
</dbReference>
<feature type="transmembrane region" description="Helical" evidence="5">
    <location>
        <begin position="172"/>
        <end position="193"/>
    </location>
</feature>
<dbReference type="AlphaFoldDB" id="A0A1B1AIN7"/>
<evidence type="ECO:0000256" key="1">
    <source>
        <dbReference type="ARBA" id="ARBA00004141"/>
    </source>
</evidence>
<reference evidence="6 7" key="1">
    <citation type="submission" date="2015-11" db="EMBL/GenBank/DDBJ databases">
        <title>Whole-Genome Sequence of Candidatus Oderbacter manganicum from the National Park Lower Oder Valley, Germany.</title>
        <authorList>
            <person name="Braun B."/>
            <person name="Liere K."/>
            <person name="Szewzyk U."/>
        </authorList>
    </citation>
    <scope>NUCLEOTIDE SEQUENCE [LARGE SCALE GENOMIC DNA]</scope>
    <source>
        <strain evidence="6 7">OTSz_A_272</strain>
    </source>
</reference>
<evidence type="ECO:0000256" key="4">
    <source>
        <dbReference type="ARBA" id="ARBA00023136"/>
    </source>
</evidence>
<keyword evidence="7" id="KW-1185">Reference proteome</keyword>
<dbReference type="KEGG" id="cbot:ATE48_11085"/>
<dbReference type="Proteomes" id="UP000092498">
    <property type="component" value="Chromosome"/>
</dbReference>
<dbReference type="PANTHER" id="PTHR43701">
    <property type="entry name" value="MEMBRANE TRANSPORTER PROTEIN MJ0441-RELATED"/>
    <property type="match status" value="1"/>
</dbReference>
<feature type="transmembrane region" description="Helical" evidence="5">
    <location>
        <begin position="99"/>
        <end position="118"/>
    </location>
</feature>
<dbReference type="Pfam" id="PF01925">
    <property type="entry name" value="TauE"/>
    <property type="match status" value="1"/>
</dbReference>
<dbReference type="STRING" id="1759059.ATE48_11085"/>
<dbReference type="PANTHER" id="PTHR43701:SF2">
    <property type="entry name" value="MEMBRANE TRANSPORTER PROTEIN YJNA-RELATED"/>
    <property type="match status" value="1"/>
</dbReference>
<dbReference type="InterPro" id="IPR051598">
    <property type="entry name" value="TSUP/Inactive_protease-like"/>
</dbReference>
<evidence type="ECO:0000313" key="7">
    <source>
        <dbReference type="Proteomes" id="UP000092498"/>
    </source>
</evidence>
<evidence type="ECO:0000313" key="6">
    <source>
        <dbReference type="EMBL" id="ANP46422.1"/>
    </source>
</evidence>
<dbReference type="InParanoid" id="A0A1B1AIN7"/>
<organism evidence="6 7">
    <name type="scientific">Candidatus Viadribacter manganicus</name>
    <dbReference type="NCBI Taxonomy" id="1759059"/>
    <lineage>
        <taxon>Bacteria</taxon>
        <taxon>Pseudomonadati</taxon>
        <taxon>Pseudomonadota</taxon>
        <taxon>Alphaproteobacteria</taxon>
        <taxon>Hyphomonadales</taxon>
        <taxon>Hyphomonadaceae</taxon>
        <taxon>Candidatus Viadribacter</taxon>
    </lineage>
</organism>
<keyword evidence="4 5" id="KW-0472">Membrane</keyword>
<feature type="transmembrane region" description="Helical" evidence="5">
    <location>
        <begin position="233"/>
        <end position="251"/>
    </location>
</feature>
<dbReference type="EMBL" id="CP013244">
    <property type="protein sequence ID" value="ANP46422.1"/>
    <property type="molecule type" value="Genomic_DNA"/>
</dbReference>
<comment type="subcellular location">
    <subcellularLocation>
        <location evidence="5">Cell membrane</location>
        <topology evidence="5">Multi-pass membrane protein</topology>
    </subcellularLocation>
    <subcellularLocation>
        <location evidence="1">Membrane</location>
        <topology evidence="1">Multi-pass membrane protein</topology>
    </subcellularLocation>
</comment>
<dbReference type="RefSeq" id="WP_066771482.1">
    <property type="nucleotide sequence ID" value="NZ_CP013244.1"/>
</dbReference>
<evidence type="ECO:0000256" key="3">
    <source>
        <dbReference type="ARBA" id="ARBA00022989"/>
    </source>
</evidence>
<feature type="transmembrane region" description="Helical" evidence="5">
    <location>
        <begin position="139"/>
        <end position="166"/>
    </location>
</feature>
<feature type="transmembrane region" description="Helical" evidence="5">
    <location>
        <begin position="7"/>
        <end position="38"/>
    </location>
</feature>
<accession>A0A1B1AIN7</accession>
<comment type="similarity">
    <text evidence="5">Belongs to the 4-toluene sulfonate uptake permease (TSUP) (TC 2.A.102) family.</text>
</comment>
<evidence type="ECO:0000256" key="5">
    <source>
        <dbReference type="RuleBase" id="RU363041"/>
    </source>
</evidence>
<dbReference type="FunCoup" id="A0A1B1AIN7">
    <property type="interactions" value="161"/>
</dbReference>
<feature type="transmembrane region" description="Helical" evidence="5">
    <location>
        <begin position="205"/>
        <end position="227"/>
    </location>
</feature>
<evidence type="ECO:0000256" key="2">
    <source>
        <dbReference type="ARBA" id="ARBA00022692"/>
    </source>
</evidence>
<proteinExistence type="inferred from homology"/>
<feature type="transmembrane region" description="Helical" evidence="5">
    <location>
        <begin position="44"/>
        <end position="63"/>
    </location>
</feature>
<dbReference type="OrthoDB" id="9151526at2"/>
<feature type="transmembrane region" description="Helical" evidence="5">
    <location>
        <begin position="75"/>
        <end position="93"/>
    </location>
</feature>
<gene>
    <name evidence="6" type="ORF">ATE48_11085</name>
</gene>
<protein>
    <recommendedName>
        <fullName evidence="5">Probable membrane transporter protein</fullName>
    </recommendedName>
</protein>
<sequence>MSLPDILAILSGGAVGLVLAIIGGGGSILATPALLYVVGVANPHVAIGTSAIAVSVNAFANFINHARRGNVRWRCAMVFAASGVFGAAIGAAIGKVTDAQILLPLFAVLMIVIGIAMLRRPPSDTGQDVRLTRENAPKLIAYGAGVGAISGFFGIGGGFLIVPGLIGATGMSMIQAIGSSLFSVGSFGATTAASYALDNLIDWRIAALFIGGGLIGGLAGASIASHLAKQRGALQRVFAGVVFLVAAYMLYRSFIAPH</sequence>
<keyword evidence="3 5" id="KW-1133">Transmembrane helix</keyword>